<keyword evidence="1" id="KW-0472">Membrane</keyword>
<organism evidence="2">
    <name type="scientific">Haliotis diversicolor</name>
    <name type="common">Abalone</name>
    <name type="synonym">Sulculus diversicolor</name>
    <dbReference type="NCBI Taxonomy" id="36095"/>
    <lineage>
        <taxon>Eukaryota</taxon>
        <taxon>Metazoa</taxon>
        <taxon>Spiralia</taxon>
        <taxon>Lophotrochozoa</taxon>
        <taxon>Mollusca</taxon>
        <taxon>Gastropoda</taxon>
        <taxon>Vetigastropoda</taxon>
        <taxon>Lepetellida</taxon>
        <taxon>Haliotoidea</taxon>
        <taxon>Haliotidae</taxon>
        <taxon>Haliotis</taxon>
    </lineage>
</organism>
<sequence>TTPLVRDRAKSRGVLCYNCVFGCVMLFLCGRVCQLHMRVCNVTTAHPGMSNCNYTYGCVMIQKLIRVCLVMSALQGLPCYNSIPRRITESCYTLYQSCDIISVKITTVWANCGELYQHLAV</sequence>
<evidence type="ECO:0000313" key="2">
    <source>
        <dbReference type="EMBL" id="ABY87427.1"/>
    </source>
</evidence>
<protein>
    <submittedName>
        <fullName evidence="2">Uncharacterized protein</fullName>
    </submittedName>
</protein>
<proteinExistence type="evidence at transcript level"/>
<keyword evidence="1" id="KW-1133">Transmembrane helix</keyword>
<feature type="transmembrane region" description="Helical" evidence="1">
    <location>
        <begin position="12"/>
        <end position="29"/>
    </location>
</feature>
<dbReference type="AlphaFoldDB" id="B3TK98"/>
<evidence type="ECO:0000256" key="1">
    <source>
        <dbReference type="SAM" id="Phobius"/>
    </source>
</evidence>
<feature type="non-terminal residue" evidence="2">
    <location>
        <position position="1"/>
    </location>
</feature>
<name>B3TK98_HALDV</name>
<reference evidence="2" key="2">
    <citation type="journal article" date="2008" name="Dev. Comp. Immunol.">
        <title>Identification of the up-regulated expression genes in hemocytes of variously colored abalone (Haliotis diversicolor Reeve, 1846) challenged with bacteria.</title>
        <authorList>
            <person name="Wang K.J."/>
            <person name="Ren H.L."/>
            <person name="Xu D.D."/>
            <person name="Cai L."/>
            <person name="Yang M."/>
        </authorList>
    </citation>
    <scope>NUCLEOTIDE SEQUENCE</scope>
</reference>
<dbReference type="EMBL" id="EU244413">
    <property type="protein sequence ID" value="ABY87427.1"/>
    <property type="molecule type" value="mRNA"/>
</dbReference>
<keyword evidence="1" id="KW-0812">Transmembrane</keyword>
<reference evidence="2" key="1">
    <citation type="submission" date="2007-10" db="EMBL/GenBank/DDBJ databases">
        <authorList>
            <person name="Wang K.-J."/>
            <person name="Ren H.-L."/>
            <person name="Xu D.-D."/>
            <person name="Cai L."/>
            <person name="Lin Z.-Y."/>
            <person name="Yang M."/>
            <person name="Qiao K."/>
            <person name="Zhang N."/>
        </authorList>
    </citation>
    <scope>NUCLEOTIDE SEQUENCE</scope>
</reference>
<accession>B3TK98</accession>